<feature type="compositionally biased region" description="Acidic residues" evidence="1">
    <location>
        <begin position="446"/>
        <end position="455"/>
    </location>
</feature>
<proteinExistence type="predicted"/>
<dbReference type="InterPro" id="IPR012337">
    <property type="entry name" value="RNaseH-like_sf"/>
</dbReference>
<evidence type="ECO:0000313" key="5">
    <source>
        <dbReference type="Proteomes" id="UP000239156"/>
    </source>
</evidence>
<reference evidence="4" key="1">
    <citation type="submission" date="2017-12" db="EMBL/GenBank/DDBJ databases">
        <title>Gene loss provides genomic basis for host adaptation in cereal stripe rust fungi.</title>
        <authorList>
            <person name="Xia C."/>
        </authorList>
    </citation>
    <scope>NUCLEOTIDE SEQUENCE [LARGE SCALE GENOMIC DNA]</scope>
    <source>
        <strain evidence="4">93-210</strain>
    </source>
</reference>
<organism evidence="4 5">
    <name type="scientific">Puccinia striiformis</name>
    <dbReference type="NCBI Taxonomy" id="27350"/>
    <lineage>
        <taxon>Eukaryota</taxon>
        <taxon>Fungi</taxon>
        <taxon>Dikarya</taxon>
        <taxon>Basidiomycota</taxon>
        <taxon>Pucciniomycotina</taxon>
        <taxon>Pucciniomycetes</taxon>
        <taxon>Pucciniales</taxon>
        <taxon>Pucciniaceae</taxon>
        <taxon>Puccinia</taxon>
    </lineage>
</organism>
<gene>
    <name evidence="4" type="ORF">PSTT_09223</name>
</gene>
<dbReference type="SUPFAM" id="SSF53098">
    <property type="entry name" value="Ribonuclease H-like"/>
    <property type="match status" value="1"/>
</dbReference>
<dbReference type="Pfam" id="PF05699">
    <property type="entry name" value="Dimer_Tnp_hAT"/>
    <property type="match status" value="1"/>
</dbReference>
<dbReference type="PANTHER" id="PTHR47501">
    <property type="entry name" value="TRANSPOSASE-RELATED"/>
    <property type="match status" value="1"/>
</dbReference>
<dbReference type="InterPro" id="IPR008906">
    <property type="entry name" value="HATC_C_dom"/>
</dbReference>
<dbReference type="PANTHER" id="PTHR47501:SF5">
    <property type="entry name" value="HAT C-TERMINAL DIMERISATION DOMAIN-CONTAINING PROTEIN"/>
    <property type="match status" value="1"/>
</dbReference>
<dbReference type="EMBL" id="PKSL01000090">
    <property type="protein sequence ID" value="POW06126.1"/>
    <property type="molecule type" value="Genomic_DNA"/>
</dbReference>
<dbReference type="GO" id="GO:0003677">
    <property type="term" value="F:DNA binding"/>
    <property type="evidence" value="ECO:0007669"/>
    <property type="project" value="InterPro"/>
</dbReference>
<dbReference type="AlphaFoldDB" id="A0A2S4V9B4"/>
<feature type="region of interest" description="Disordered" evidence="1">
    <location>
        <begin position="24"/>
        <end position="94"/>
    </location>
</feature>
<evidence type="ECO:0000313" key="4">
    <source>
        <dbReference type="EMBL" id="POW06126.1"/>
    </source>
</evidence>
<dbReference type="VEuPathDB" id="FungiDB:PSHT_15878"/>
<protein>
    <recommendedName>
        <fullName evidence="6">HAT C-terminal dimerisation domain-containing protein</fullName>
    </recommendedName>
</protein>
<evidence type="ECO:0000256" key="1">
    <source>
        <dbReference type="SAM" id="MobiDB-lite"/>
    </source>
</evidence>
<evidence type="ECO:0000259" key="2">
    <source>
        <dbReference type="Pfam" id="PF05699"/>
    </source>
</evidence>
<feature type="compositionally biased region" description="Low complexity" evidence="1">
    <location>
        <begin position="26"/>
        <end position="46"/>
    </location>
</feature>
<feature type="domain" description="hAT-like transposase RNase-H fold" evidence="3">
    <location>
        <begin position="577"/>
        <end position="656"/>
    </location>
</feature>
<dbReference type="Pfam" id="PF14372">
    <property type="entry name" value="hAT-like_RNase-H"/>
    <property type="match status" value="1"/>
</dbReference>
<name>A0A2S4V9B4_9BASI</name>
<dbReference type="GO" id="GO:0046983">
    <property type="term" value="F:protein dimerization activity"/>
    <property type="evidence" value="ECO:0007669"/>
    <property type="project" value="InterPro"/>
</dbReference>
<evidence type="ECO:0008006" key="6">
    <source>
        <dbReference type="Google" id="ProtNLM"/>
    </source>
</evidence>
<feature type="region of interest" description="Disordered" evidence="1">
    <location>
        <begin position="441"/>
        <end position="462"/>
    </location>
</feature>
<dbReference type="Proteomes" id="UP000239156">
    <property type="component" value="Unassembled WGS sequence"/>
</dbReference>
<accession>A0A2S4V9B4</accession>
<dbReference type="InterPro" id="IPR025525">
    <property type="entry name" value="hAT-like_transposase_RNase-H"/>
</dbReference>
<comment type="caution">
    <text evidence="4">The sequence shown here is derived from an EMBL/GenBank/DDBJ whole genome shotgun (WGS) entry which is preliminary data.</text>
</comment>
<feature type="domain" description="HAT C-terminal dimerisation" evidence="2">
    <location>
        <begin position="720"/>
        <end position="785"/>
    </location>
</feature>
<sequence length="813" mass="91728">MGWISATAQHQRYQTALLTCSLAKMARSSASPRQTPSRPPSRQSTRIITPARPNDPATQPQKEEDKSNNQTSSSKQKYKRKKKNTAANAVNESDEVEGVLDITQDLDAANFKVRQPSDKKISPFDDVQNYFFPPYHAQETDTGEKLMFKCKWCRHDYKKGIQAIASGAKLPPTAKEMILNKERRELGTMRAYLKHAAFDTWVFNQLLVMWLIRFSLAWNRIEDFLLHVAIDYARHGVHINTRVWAATEAHRLYLNLQGKLFSSLRNLGSKFTLIHDVWTTKGNHHAFMGISVAYVSDDWTFHISHLGLKYIASNHKGKLLAIPFANVLSKSGLANKITQTTDSGSNNFTMASEVDRLITKKTGIDPNLSENHIRCYCHKIALILNAGLQSLKLSTEEFIPSKEEILGFAPGLSPIAEESEEIEPTDHFVQEDVVLDKEHNQQATNNDEDNNEDDSPGQNTVGSISEKVDFIIQQITSSAAKRSEYDTWCRILVHDGPSLIAGYGICWNIKFRSREAGFQARRVISKLIENERDRQERKGGKNYYSNMDITQSEWDMVNKLNEILKSMEGDHSSGALLVSKYLDIKDVIKRKSHNTSEPEFKKMLQTMKKKTDKYLEEALGCDAILVATVLNPSFRLSIFKMWFPTHYNYTLDLITNLFTTRKAEFATTASSKEPTPPVKKRQGPEVVDYFPDNTVEAATPDELSVYLGGKYKLPTDEADQLLGWWKDHCQEFPILALLARDYLACSGTSASVERCFSAAADTCGHDRGSLAAKTIERCVSSHQWLIQGVEPDGPFEIAQGVITRAAEEKALKN</sequence>
<evidence type="ECO:0000259" key="3">
    <source>
        <dbReference type="Pfam" id="PF14372"/>
    </source>
</evidence>
<dbReference type="VEuPathDB" id="FungiDB:PSTT_09223"/>
<keyword evidence="5" id="KW-1185">Reference proteome</keyword>